<proteinExistence type="predicted"/>
<gene>
    <name evidence="1" type="ORF">SDC9_150907</name>
</gene>
<evidence type="ECO:0000313" key="1">
    <source>
        <dbReference type="EMBL" id="MPN03675.1"/>
    </source>
</evidence>
<dbReference type="EMBL" id="VSSQ01049603">
    <property type="protein sequence ID" value="MPN03675.1"/>
    <property type="molecule type" value="Genomic_DNA"/>
</dbReference>
<accession>A0A645ENS9</accession>
<reference evidence="1" key="1">
    <citation type="submission" date="2019-08" db="EMBL/GenBank/DDBJ databases">
        <authorList>
            <person name="Kucharzyk K."/>
            <person name="Murdoch R.W."/>
            <person name="Higgins S."/>
            <person name="Loffler F."/>
        </authorList>
    </citation>
    <scope>NUCLEOTIDE SEQUENCE</scope>
</reference>
<sequence length="106" mass="11953">MLRTFSIRPKTIRVGYNTMKGYVLDAFTEVFSRYLSDRNAVAEADNSMSINAIKSSENVTVAESKCNTEEDPVTHKSNNWVQQNMSEVAKLKEKMKEIIVQGDATT</sequence>
<name>A0A645ENS9_9ZZZZ</name>
<comment type="caution">
    <text evidence="1">The sequence shown here is derived from an EMBL/GenBank/DDBJ whole genome shotgun (WGS) entry which is preliminary data.</text>
</comment>
<dbReference type="AlphaFoldDB" id="A0A645ENS9"/>
<protein>
    <submittedName>
        <fullName evidence="1">Uncharacterized protein</fullName>
    </submittedName>
</protein>
<organism evidence="1">
    <name type="scientific">bioreactor metagenome</name>
    <dbReference type="NCBI Taxonomy" id="1076179"/>
    <lineage>
        <taxon>unclassified sequences</taxon>
        <taxon>metagenomes</taxon>
        <taxon>ecological metagenomes</taxon>
    </lineage>
</organism>